<accession>A0A1I0TWZ5</accession>
<gene>
    <name evidence="1" type="ORF">SAMN05444374_110121</name>
</gene>
<dbReference type="AlphaFoldDB" id="A0A1I0TWZ5"/>
<evidence type="ECO:0000313" key="2">
    <source>
        <dbReference type="Proteomes" id="UP000182054"/>
    </source>
</evidence>
<name>A0A1I0TWZ5_9NOCA</name>
<protein>
    <submittedName>
        <fullName evidence="1">Uncharacterized protein</fullName>
    </submittedName>
</protein>
<organism evidence="1 2">
    <name type="scientific">Rhodococcoides kroppenstedtii</name>
    <dbReference type="NCBI Taxonomy" id="293050"/>
    <lineage>
        <taxon>Bacteria</taxon>
        <taxon>Bacillati</taxon>
        <taxon>Actinomycetota</taxon>
        <taxon>Actinomycetes</taxon>
        <taxon>Mycobacteriales</taxon>
        <taxon>Nocardiaceae</taxon>
        <taxon>Rhodococcoides</taxon>
    </lineage>
</organism>
<dbReference type="EMBL" id="FOJN01000010">
    <property type="protein sequence ID" value="SFA56351.1"/>
    <property type="molecule type" value="Genomic_DNA"/>
</dbReference>
<proteinExistence type="predicted"/>
<dbReference type="Proteomes" id="UP000182054">
    <property type="component" value="Unassembled WGS sequence"/>
</dbReference>
<evidence type="ECO:0000313" key="1">
    <source>
        <dbReference type="EMBL" id="SFA56351.1"/>
    </source>
</evidence>
<sequence>MDQGCRPTCDAEWNAASARAETQPRPIDDAPPWAVGEREVLLQFGVRQDDDMGPREPLAQRPSWVVLHVGPERVLRFSYLCDRVDRVVHALTRLHPGRAVVRYLPALDLHTHDTETVEVDHEVDLVVLVVVGDPPVRQNDVVLAELVDERFVDGPLSTVHERRGTGNMRHRTRVPSRSIGGRISRRGIPNAAANWGAARVRVCRLLRECLVRRLVQCRRVVTPVG</sequence>
<reference evidence="1 2" key="1">
    <citation type="submission" date="2016-10" db="EMBL/GenBank/DDBJ databases">
        <authorList>
            <person name="de Groot N.N."/>
        </authorList>
    </citation>
    <scope>NUCLEOTIDE SEQUENCE [LARGE SCALE GENOMIC DNA]</scope>
    <source>
        <strain evidence="1 2">DSM 44908</strain>
    </source>
</reference>